<gene>
    <name evidence="1" type="ORF">CCAP1982_LOCUS8918</name>
</gene>
<comment type="caution">
    <text evidence="1">The sequence shown here is derived from an EMBL/GenBank/DDBJ whole genome shotgun (WGS) entry which is preliminary data.</text>
</comment>
<accession>A0A811UNY4</accession>
<evidence type="ECO:0000313" key="2">
    <source>
        <dbReference type="Proteomes" id="UP000606786"/>
    </source>
</evidence>
<name>A0A811UNY4_CERCA</name>
<reference evidence="1" key="1">
    <citation type="submission" date="2020-11" db="EMBL/GenBank/DDBJ databases">
        <authorList>
            <person name="Whitehead M."/>
        </authorList>
    </citation>
    <scope>NUCLEOTIDE SEQUENCE</scope>
    <source>
        <strain evidence="1">EGII</strain>
    </source>
</reference>
<dbReference type="Proteomes" id="UP000606786">
    <property type="component" value="Unassembled WGS sequence"/>
</dbReference>
<proteinExistence type="predicted"/>
<keyword evidence="2" id="KW-1185">Reference proteome</keyword>
<sequence length="154" mass="17604">MNLRLKAMKLKITTRSVRPQQPRKRVIEACQTLQRRKISQPQVSLILNAANVHQDKLEYSTNGARMQGLIRSRSTTWKFSVGEYSSTTFIGLPIPSAALAGIYYIACMPVRFFIFNRIYLLLTNTCTQRLLRSNLFHISTLPFPSKCVQPVQLS</sequence>
<dbReference type="EMBL" id="CAJHJT010000012">
    <property type="protein sequence ID" value="CAD7000441.1"/>
    <property type="molecule type" value="Genomic_DNA"/>
</dbReference>
<evidence type="ECO:0000313" key="1">
    <source>
        <dbReference type="EMBL" id="CAD7000441.1"/>
    </source>
</evidence>
<protein>
    <submittedName>
        <fullName evidence="1">(Mediterranean fruit fly) hypothetical protein</fullName>
    </submittedName>
</protein>
<dbReference type="AlphaFoldDB" id="A0A811UNY4"/>
<organism evidence="1 2">
    <name type="scientific">Ceratitis capitata</name>
    <name type="common">Mediterranean fruit fly</name>
    <name type="synonym">Tephritis capitata</name>
    <dbReference type="NCBI Taxonomy" id="7213"/>
    <lineage>
        <taxon>Eukaryota</taxon>
        <taxon>Metazoa</taxon>
        <taxon>Ecdysozoa</taxon>
        <taxon>Arthropoda</taxon>
        <taxon>Hexapoda</taxon>
        <taxon>Insecta</taxon>
        <taxon>Pterygota</taxon>
        <taxon>Neoptera</taxon>
        <taxon>Endopterygota</taxon>
        <taxon>Diptera</taxon>
        <taxon>Brachycera</taxon>
        <taxon>Muscomorpha</taxon>
        <taxon>Tephritoidea</taxon>
        <taxon>Tephritidae</taxon>
        <taxon>Ceratitis</taxon>
        <taxon>Ceratitis</taxon>
    </lineage>
</organism>